<evidence type="ECO:0000313" key="1">
    <source>
        <dbReference type="EMBL" id="EFH46404.1"/>
    </source>
</evidence>
<gene>
    <name evidence="1" type="ORF">ARALYDRAFT_915065</name>
</gene>
<dbReference type="Gramene" id="scaffold_702807.1">
    <property type="protein sequence ID" value="scaffold_702807.1"/>
    <property type="gene ID" value="scaffold_702807.1"/>
</dbReference>
<dbReference type="EMBL" id="GL348719">
    <property type="protein sequence ID" value="EFH46404.1"/>
    <property type="molecule type" value="Genomic_DNA"/>
</dbReference>
<dbReference type="Proteomes" id="UP000008694">
    <property type="component" value="Unassembled WGS sequence"/>
</dbReference>
<dbReference type="STRING" id="81972.D7MCE2"/>
<keyword evidence="2" id="KW-1185">Reference proteome</keyword>
<evidence type="ECO:0000313" key="2">
    <source>
        <dbReference type="Proteomes" id="UP000008694"/>
    </source>
</evidence>
<proteinExistence type="predicted"/>
<name>D7MCE2_ARALL</name>
<dbReference type="HOGENOM" id="CLU_2041241_0_0_1"/>
<reference evidence="2" key="1">
    <citation type="journal article" date="2011" name="Nat. Genet.">
        <title>The Arabidopsis lyrata genome sequence and the basis of rapid genome size change.</title>
        <authorList>
            <person name="Hu T.T."/>
            <person name="Pattyn P."/>
            <person name="Bakker E.G."/>
            <person name="Cao J."/>
            <person name="Cheng J.-F."/>
            <person name="Clark R.M."/>
            <person name="Fahlgren N."/>
            <person name="Fawcett J.A."/>
            <person name="Grimwood J."/>
            <person name="Gundlach H."/>
            <person name="Haberer G."/>
            <person name="Hollister J.D."/>
            <person name="Ossowski S."/>
            <person name="Ottilar R.P."/>
            <person name="Salamov A.A."/>
            <person name="Schneeberger K."/>
            <person name="Spannagl M."/>
            <person name="Wang X."/>
            <person name="Yang L."/>
            <person name="Nasrallah M.E."/>
            <person name="Bergelson J."/>
            <person name="Carrington J.C."/>
            <person name="Gaut B.S."/>
            <person name="Schmutz J."/>
            <person name="Mayer K.F.X."/>
            <person name="Van de Peer Y."/>
            <person name="Grigoriev I.V."/>
            <person name="Nordborg M."/>
            <person name="Weigel D."/>
            <person name="Guo Y.-L."/>
        </authorList>
    </citation>
    <scope>NUCLEOTIDE SEQUENCE [LARGE SCALE GENOMIC DNA]</scope>
    <source>
        <strain evidence="2">cv. MN47</strain>
    </source>
</reference>
<accession>D7MCE2</accession>
<organism evidence="2">
    <name type="scientific">Arabidopsis lyrata subsp. lyrata</name>
    <name type="common">Lyre-leaved rock-cress</name>
    <dbReference type="NCBI Taxonomy" id="81972"/>
    <lineage>
        <taxon>Eukaryota</taxon>
        <taxon>Viridiplantae</taxon>
        <taxon>Streptophyta</taxon>
        <taxon>Embryophyta</taxon>
        <taxon>Tracheophyta</taxon>
        <taxon>Spermatophyta</taxon>
        <taxon>Magnoliopsida</taxon>
        <taxon>eudicotyledons</taxon>
        <taxon>Gunneridae</taxon>
        <taxon>Pentapetalae</taxon>
        <taxon>rosids</taxon>
        <taxon>malvids</taxon>
        <taxon>Brassicales</taxon>
        <taxon>Brassicaceae</taxon>
        <taxon>Camelineae</taxon>
        <taxon>Arabidopsis</taxon>
    </lineage>
</organism>
<sequence>MGTMRKALYNVGFWIRETGQALDRLGCRLQGKKHFREHRGGSSCRSEPYASLRSVKRQKQLDPKHSEIAAVVRSDCETMAAGFNMDYGDYRGDGEAVLYPRLLVIVEVMERLFLYPRLFGF</sequence>
<protein>
    <submittedName>
        <fullName evidence="1">Uncharacterized protein</fullName>
    </submittedName>
</protein>
<dbReference type="AlphaFoldDB" id="D7MCE2"/>